<name>A1ANR0_PELPD</name>
<dbReference type="HOGENOM" id="CLU_2106662_0_0_7"/>
<dbReference type="EMBL" id="CP000482">
    <property type="protein sequence ID" value="ABK98980.1"/>
    <property type="molecule type" value="Genomic_DNA"/>
</dbReference>
<dbReference type="Proteomes" id="UP000006732">
    <property type="component" value="Chromosome"/>
</dbReference>
<organism evidence="1 2">
    <name type="scientific">Pelobacter propionicus (strain DSM 2379 / NBRC 103807 / OttBd1)</name>
    <dbReference type="NCBI Taxonomy" id="338966"/>
    <lineage>
        <taxon>Bacteria</taxon>
        <taxon>Pseudomonadati</taxon>
        <taxon>Thermodesulfobacteriota</taxon>
        <taxon>Desulfuromonadia</taxon>
        <taxon>Desulfuromonadales</taxon>
        <taxon>Desulfuromonadaceae</taxon>
        <taxon>Pelobacter</taxon>
    </lineage>
</organism>
<reference evidence="1 2" key="1">
    <citation type="submission" date="2006-10" db="EMBL/GenBank/DDBJ databases">
        <title>Complete sequence of chromosome of Pelobacter propionicus DSM 2379.</title>
        <authorList>
            <consortium name="US DOE Joint Genome Institute"/>
            <person name="Copeland A."/>
            <person name="Lucas S."/>
            <person name="Lapidus A."/>
            <person name="Barry K."/>
            <person name="Detter J.C."/>
            <person name="Glavina del Rio T."/>
            <person name="Hammon N."/>
            <person name="Israni S."/>
            <person name="Dalin E."/>
            <person name="Tice H."/>
            <person name="Pitluck S."/>
            <person name="Saunders E."/>
            <person name="Brettin T."/>
            <person name="Bruce D."/>
            <person name="Han C."/>
            <person name="Tapia R."/>
            <person name="Schmutz J."/>
            <person name="Larimer F."/>
            <person name="Land M."/>
            <person name="Hauser L."/>
            <person name="Kyrpides N."/>
            <person name="Kim E."/>
            <person name="Lovley D."/>
            <person name="Richardson P."/>
        </authorList>
    </citation>
    <scope>NUCLEOTIDE SEQUENCE [LARGE SCALE GENOMIC DNA]</scope>
    <source>
        <strain evidence="2">DSM 2379 / NBRC 103807 / OttBd1</strain>
    </source>
</reference>
<gene>
    <name evidence="1" type="ordered locus">Ppro_1363</name>
</gene>
<evidence type="ECO:0000313" key="2">
    <source>
        <dbReference type="Proteomes" id="UP000006732"/>
    </source>
</evidence>
<dbReference type="AlphaFoldDB" id="A1ANR0"/>
<proteinExistence type="predicted"/>
<dbReference type="KEGG" id="ppd:Ppro_1363"/>
<keyword evidence="2" id="KW-1185">Reference proteome</keyword>
<protein>
    <submittedName>
        <fullName evidence="1">Uncharacterized protein</fullName>
    </submittedName>
</protein>
<sequence length="115" mass="12478">MVTMSLDRLRLIPVADKPVPGRLPAIFTGALTGGVKMTENQNVGEHVSVEFGDALKWVAVTPSNEQITVRVGADRKKQLLELSLKTGVQAASLVRSWIFEKLDEAQSCKGGSKCR</sequence>
<accession>A1ANR0</accession>
<evidence type="ECO:0000313" key="1">
    <source>
        <dbReference type="EMBL" id="ABK98980.1"/>
    </source>
</evidence>